<evidence type="ECO:0000256" key="5">
    <source>
        <dbReference type="ARBA" id="ARBA00022801"/>
    </source>
</evidence>
<dbReference type="SUPFAM" id="SSF53474">
    <property type="entry name" value="alpha/beta-Hydrolases"/>
    <property type="match status" value="1"/>
</dbReference>
<dbReference type="PANTHER" id="PTHR43798">
    <property type="entry name" value="MONOACYLGLYCEROL LIPASE"/>
    <property type="match status" value="1"/>
</dbReference>
<evidence type="ECO:0000313" key="10">
    <source>
        <dbReference type="EMBL" id="RLQ96131.1"/>
    </source>
</evidence>
<dbReference type="OrthoDB" id="9808398at2"/>
<feature type="active site" description="Nucleophile" evidence="8">
    <location>
        <position position="102"/>
    </location>
</feature>
<evidence type="ECO:0000256" key="4">
    <source>
        <dbReference type="ARBA" id="ARBA00021843"/>
    </source>
</evidence>
<dbReference type="InterPro" id="IPR000073">
    <property type="entry name" value="AB_hydrolase_1"/>
</dbReference>
<dbReference type="GO" id="GO:0004177">
    <property type="term" value="F:aminopeptidase activity"/>
    <property type="evidence" value="ECO:0007669"/>
    <property type="project" value="UniProtKB-KW"/>
</dbReference>
<keyword evidence="11" id="KW-1185">Reference proteome</keyword>
<keyword evidence="7" id="KW-0645">Protease</keyword>
<keyword evidence="7" id="KW-0031">Aminopeptidase</keyword>
<accession>A0A3L7K2C7</accession>
<evidence type="ECO:0000256" key="6">
    <source>
        <dbReference type="ARBA" id="ARBA00029605"/>
    </source>
</evidence>
<evidence type="ECO:0000256" key="1">
    <source>
        <dbReference type="ARBA" id="ARBA00001585"/>
    </source>
</evidence>
<dbReference type="InterPro" id="IPR002410">
    <property type="entry name" value="Peptidase_S33"/>
</dbReference>
<keyword evidence="5 7" id="KW-0378">Hydrolase</keyword>
<dbReference type="InterPro" id="IPR029058">
    <property type="entry name" value="AB_hydrolase_fold"/>
</dbReference>
<dbReference type="EMBL" id="RCVZ01000004">
    <property type="protein sequence ID" value="RLQ96131.1"/>
    <property type="molecule type" value="Genomic_DNA"/>
</dbReference>
<dbReference type="RefSeq" id="WP_121679983.1">
    <property type="nucleotide sequence ID" value="NZ_RCVZ01000004.1"/>
</dbReference>
<dbReference type="AlphaFoldDB" id="A0A3L7K2C7"/>
<comment type="function">
    <text evidence="7">Releases the N-terminal proline from various substrates.</text>
</comment>
<dbReference type="PRINTS" id="PR00793">
    <property type="entry name" value="PROAMNOPTASE"/>
</dbReference>
<sequence length="294" mass="33191">MPVKEGFIEVTGGRVWYQSYDGPINQTPVIILHGGPGSSCYTLQVLKVLAKDRPVILYDQLGCGRSDRPKDESLWNIDRFVIELRQIISALSLDEVYILGHSWGTTLAAAYLLSHPKGVKSVIFSSPCLSAPLWAEDQEQNRAQLPDEIQRVLADCERNGTTDSTEYKNATAEFNKRFVCRLDPWPELLKEASSYKNPEVYNLMWGPSEFHVTGNLRDFDYTGELKDIKIPALFTCGRFDEATPKSTEYFSKLTPNGKFHVFEKSAHMPYLEEPEAYAKVIGEFLAHVDTDGND</sequence>
<comment type="similarity">
    <text evidence="2 7">Belongs to the peptidase S33 family.</text>
</comment>
<comment type="caution">
    <text evidence="10">The sequence shown here is derived from an EMBL/GenBank/DDBJ whole genome shotgun (WGS) entry which is preliminary data.</text>
</comment>
<gene>
    <name evidence="10" type="ORF">D9X91_07500</name>
</gene>
<evidence type="ECO:0000256" key="2">
    <source>
        <dbReference type="ARBA" id="ARBA00010088"/>
    </source>
</evidence>
<reference evidence="10 11" key="1">
    <citation type="submission" date="2018-10" db="EMBL/GenBank/DDBJ databases">
        <title>Falsibacillus sp. genome draft.</title>
        <authorList>
            <person name="Shi S."/>
        </authorList>
    </citation>
    <scope>NUCLEOTIDE SEQUENCE [LARGE SCALE GENOMIC DNA]</scope>
    <source>
        <strain evidence="10 11">GY 10110</strain>
    </source>
</reference>
<dbReference type="GO" id="GO:0016020">
    <property type="term" value="C:membrane"/>
    <property type="evidence" value="ECO:0007669"/>
    <property type="project" value="TreeGrafter"/>
</dbReference>
<evidence type="ECO:0000256" key="7">
    <source>
        <dbReference type="PIRNR" id="PIRNR005539"/>
    </source>
</evidence>
<evidence type="ECO:0000313" key="11">
    <source>
        <dbReference type="Proteomes" id="UP000276770"/>
    </source>
</evidence>
<protein>
    <recommendedName>
        <fullName evidence="4 7">Proline iminopeptidase</fullName>
        <shortName evidence="7">PIP</shortName>
        <ecNumber evidence="3 7">3.4.11.5</ecNumber>
    </recommendedName>
    <alternativeName>
        <fullName evidence="6 7">Prolyl aminopeptidase</fullName>
    </alternativeName>
</protein>
<dbReference type="NCBIfam" id="TIGR01250">
    <property type="entry name" value="pro_imino_pep_2"/>
    <property type="match status" value="1"/>
</dbReference>
<evidence type="ECO:0000256" key="3">
    <source>
        <dbReference type="ARBA" id="ARBA00012568"/>
    </source>
</evidence>
<organism evidence="10 11">
    <name type="scientific">Falsibacillus albus</name>
    <dbReference type="NCBI Taxonomy" id="2478915"/>
    <lineage>
        <taxon>Bacteria</taxon>
        <taxon>Bacillati</taxon>
        <taxon>Bacillota</taxon>
        <taxon>Bacilli</taxon>
        <taxon>Bacillales</taxon>
        <taxon>Bacillaceae</taxon>
        <taxon>Falsibacillus</taxon>
    </lineage>
</organism>
<dbReference type="EC" id="3.4.11.5" evidence="3 7"/>
<dbReference type="PIRSF" id="PIRSF005539">
    <property type="entry name" value="Pept_S33_TRI_F1"/>
    <property type="match status" value="1"/>
</dbReference>
<feature type="active site" evidence="8">
    <location>
        <position position="240"/>
    </location>
</feature>
<dbReference type="PANTHER" id="PTHR43798:SF33">
    <property type="entry name" value="HYDROLASE, PUTATIVE (AFU_ORTHOLOGUE AFUA_2G14860)-RELATED"/>
    <property type="match status" value="1"/>
</dbReference>
<evidence type="ECO:0000259" key="9">
    <source>
        <dbReference type="Pfam" id="PF00561"/>
    </source>
</evidence>
<feature type="domain" description="AB hydrolase-1" evidence="9">
    <location>
        <begin position="28"/>
        <end position="274"/>
    </location>
</feature>
<dbReference type="InterPro" id="IPR005945">
    <property type="entry name" value="Pro_imino_pep"/>
</dbReference>
<name>A0A3L7K2C7_9BACI</name>
<feature type="active site" description="Proton donor" evidence="8">
    <location>
        <position position="267"/>
    </location>
</feature>
<dbReference type="InterPro" id="IPR050266">
    <property type="entry name" value="AB_hydrolase_sf"/>
</dbReference>
<dbReference type="Proteomes" id="UP000276770">
    <property type="component" value="Unassembled WGS sequence"/>
</dbReference>
<dbReference type="Pfam" id="PF00561">
    <property type="entry name" value="Abhydrolase_1"/>
    <property type="match status" value="1"/>
</dbReference>
<proteinExistence type="inferred from homology"/>
<comment type="catalytic activity">
    <reaction evidence="1 7">
        <text>Release of N-terminal proline from a peptide.</text>
        <dbReference type="EC" id="3.4.11.5"/>
    </reaction>
</comment>
<dbReference type="Gene3D" id="3.40.50.1820">
    <property type="entry name" value="alpha/beta hydrolase"/>
    <property type="match status" value="1"/>
</dbReference>
<dbReference type="GO" id="GO:0006508">
    <property type="term" value="P:proteolysis"/>
    <property type="evidence" value="ECO:0007669"/>
    <property type="project" value="UniProtKB-KW"/>
</dbReference>
<evidence type="ECO:0000256" key="8">
    <source>
        <dbReference type="PIRSR" id="PIRSR005539-1"/>
    </source>
</evidence>